<evidence type="ECO:0000313" key="2">
    <source>
        <dbReference type="Proteomes" id="UP000249056"/>
    </source>
</evidence>
<sequence>MKYDASIVETYVPEESRHKSFFFFFFVWWNILPAPSATSATARTRIATSIGFISSPRFVDTSSGEISPNFTHIKRSGSSSGSYGPTPLLKLYLPPPALSLPLPLPLSTRRLEKEPVWGGCDSTTTTFT</sequence>
<protein>
    <submittedName>
        <fullName evidence="1">Uncharacterized protein</fullName>
    </submittedName>
</protein>
<reference evidence="1 2" key="1">
    <citation type="submission" date="2018-06" db="EMBL/GenBank/DDBJ databases">
        <title>Genome Sequence of the Brown Rot Fungal Pathogen Monilinia fructigena.</title>
        <authorList>
            <person name="Landi L."/>
            <person name="De Miccolis Angelini R.M."/>
            <person name="Pollastro S."/>
            <person name="Abate D."/>
            <person name="Faretra F."/>
            <person name="Romanazzi G."/>
        </authorList>
    </citation>
    <scope>NUCLEOTIDE SEQUENCE [LARGE SCALE GENOMIC DNA]</scope>
    <source>
        <strain evidence="1 2">Mfrg269</strain>
    </source>
</reference>
<name>A0A395J979_9HELO</name>
<proteinExistence type="predicted"/>
<organism evidence="1 2">
    <name type="scientific">Monilinia fructigena</name>
    <dbReference type="NCBI Taxonomy" id="38457"/>
    <lineage>
        <taxon>Eukaryota</taxon>
        <taxon>Fungi</taxon>
        <taxon>Dikarya</taxon>
        <taxon>Ascomycota</taxon>
        <taxon>Pezizomycotina</taxon>
        <taxon>Leotiomycetes</taxon>
        <taxon>Helotiales</taxon>
        <taxon>Sclerotiniaceae</taxon>
        <taxon>Monilinia</taxon>
    </lineage>
</organism>
<dbReference type="Proteomes" id="UP000249056">
    <property type="component" value="Unassembled WGS sequence"/>
</dbReference>
<keyword evidence="2" id="KW-1185">Reference proteome</keyword>
<dbReference type="AlphaFoldDB" id="A0A395J979"/>
<comment type="caution">
    <text evidence="1">The sequence shown here is derived from an EMBL/GenBank/DDBJ whole genome shotgun (WGS) entry which is preliminary data.</text>
</comment>
<accession>A0A395J979</accession>
<evidence type="ECO:0000313" key="1">
    <source>
        <dbReference type="EMBL" id="RAL67269.1"/>
    </source>
</evidence>
<dbReference type="EMBL" id="QKRW01000004">
    <property type="protein sequence ID" value="RAL67269.1"/>
    <property type="molecule type" value="Genomic_DNA"/>
</dbReference>
<gene>
    <name evidence="1" type="ORF">DID88_008033</name>
</gene>